<dbReference type="InterPro" id="IPR010869">
    <property type="entry name" value="DUF1501"/>
</dbReference>
<accession>A0A7W7YG61</accession>
<dbReference type="EMBL" id="JACHIG010000019">
    <property type="protein sequence ID" value="MBB5035548.1"/>
    <property type="molecule type" value="Genomic_DNA"/>
</dbReference>
<keyword evidence="2" id="KW-1185">Reference proteome</keyword>
<name>A0A7W7YG61_9BACT</name>
<dbReference type="AlphaFoldDB" id="A0A7W7YG61"/>
<dbReference type="Pfam" id="PF07394">
    <property type="entry name" value="DUF1501"/>
    <property type="match status" value="1"/>
</dbReference>
<reference evidence="1 2" key="1">
    <citation type="submission" date="2020-08" db="EMBL/GenBank/DDBJ databases">
        <title>Genomic Encyclopedia of Type Strains, Phase IV (KMG-IV): sequencing the most valuable type-strain genomes for metagenomic binning, comparative biology and taxonomic classification.</title>
        <authorList>
            <person name="Goeker M."/>
        </authorList>
    </citation>
    <scope>NUCLEOTIDE SEQUENCE [LARGE SCALE GENOMIC DNA]</scope>
    <source>
        <strain evidence="1 2">DSM 12252</strain>
    </source>
</reference>
<dbReference type="Proteomes" id="UP000590740">
    <property type="component" value="Unassembled WGS sequence"/>
</dbReference>
<evidence type="ECO:0008006" key="3">
    <source>
        <dbReference type="Google" id="ProtNLM"/>
    </source>
</evidence>
<organism evidence="1 2">
    <name type="scientific">Prosthecobacter vanneervenii</name>
    <dbReference type="NCBI Taxonomy" id="48466"/>
    <lineage>
        <taxon>Bacteria</taxon>
        <taxon>Pseudomonadati</taxon>
        <taxon>Verrucomicrobiota</taxon>
        <taxon>Verrucomicrobiia</taxon>
        <taxon>Verrucomicrobiales</taxon>
        <taxon>Verrucomicrobiaceae</taxon>
        <taxon>Prosthecobacter</taxon>
    </lineage>
</organism>
<protein>
    <recommendedName>
        <fullName evidence="3">Sulfatase</fullName>
    </recommendedName>
</protein>
<evidence type="ECO:0000313" key="2">
    <source>
        <dbReference type="Proteomes" id="UP000590740"/>
    </source>
</evidence>
<gene>
    <name evidence="1" type="ORF">HNQ65_005161</name>
</gene>
<comment type="caution">
    <text evidence="1">The sequence shown here is derived from an EMBL/GenBank/DDBJ whole genome shotgun (WGS) entry which is preliminary data.</text>
</comment>
<evidence type="ECO:0000313" key="1">
    <source>
        <dbReference type="EMBL" id="MBB5035548.1"/>
    </source>
</evidence>
<proteinExistence type="predicted"/>
<sequence>MCASTVVRTTRSQPKAILCAARQPGGARATAFSTLLRGGLAYGTSDEPGMNAEQNPIHVHDLHATILHQLGLDHEKLTYRYAGRDFRLTNVFGNVVTDVLG</sequence>